<keyword evidence="4 7" id="KW-0812">Transmembrane</keyword>
<keyword evidence="3" id="KW-1003">Cell membrane</keyword>
<dbReference type="EMBL" id="FRFE01000027">
    <property type="protein sequence ID" value="SHO51653.1"/>
    <property type="molecule type" value="Genomic_DNA"/>
</dbReference>
<name>A0A1M7YGC2_9BACT</name>
<gene>
    <name evidence="9" type="ORF">SAMN02745220_04124</name>
</gene>
<feature type="transmembrane region" description="Helical" evidence="7">
    <location>
        <begin position="35"/>
        <end position="63"/>
    </location>
</feature>
<keyword evidence="2" id="KW-0813">Transport</keyword>
<reference evidence="9 10" key="1">
    <citation type="submission" date="2016-12" db="EMBL/GenBank/DDBJ databases">
        <authorList>
            <person name="Song W.-J."/>
            <person name="Kurnit D.M."/>
        </authorList>
    </citation>
    <scope>NUCLEOTIDE SEQUENCE [LARGE SCALE GENOMIC DNA]</scope>
    <source>
        <strain evidence="9 10">DSM 18488</strain>
    </source>
</reference>
<evidence type="ECO:0000256" key="7">
    <source>
        <dbReference type="SAM" id="Phobius"/>
    </source>
</evidence>
<dbReference type="RefSeq" id="WP_084554293.1">
    <property type="nucleotide sequence ID" value="NZ_FRFE01000027.1"/>
</dbReference>
<sequence length="199" mass="22646">MSGKKDEKNFPSFKCDTLPPGVLTADTPKNFFDKIVINGFSIISFSTTVLLTVIICAAAFFRYILDGDLTGYEEWVKIFAFWLYFSAAAIGAYNRTHVSADLVQAYVPHGILKDFLVVLKDAVTVGICLLFTWYGYEFFMFGFMGPLGTGVAIPKTNVWRISLWTGYLSVFLGLAFMSYYFLRDLFMSTRTLLRRLRDR</sequence>
<evidence type="ECO:0000256" key="2">
    <source>
        <dbReference type="ARBA" id="ARBA00022448"/>
    </source>
</evidence>
<dbReference type="InterPro" id="IPR055348">
    <property type="entry name" value="DctQ"/>
</dbReference>
<keyword evidence="10" id="KW-1185">Reference proteome</keyword>
<keyword evidence="5 7" id="KW-1133">Transmembrane helix</keyword>
<evidence type="ECO:0000256" key="3">
    <source>
        <dbReference type="ARBA" id="ARBA00022475"/>
    </source>
</evidence>
<feature type="transmembrane region" description="Helical" evidence="7">
    <location>
        <begin position="75"/>
        <end position="94"/>
    </location>
</feature>
<feature type="transmembrane region" description="Helical" evidence="7">
    <location>
        <begin position="115"/>
        <end position="136"/>
    </location>
</feature>
<evidence type="ECO:0000313" key="10">
    <source>
        <dbReference type="Proteomes" id="UP000184603"/>
    </source>
</evidence>
<dbReference type="OrthoDB" id="4964541at2"/>
<accession>A0A1M7YGC2</accession>
<evidence type="ECO:0000259" key="8">
    <source>
        <dbReference type="Pfam" id="PF04290"/>
    </source>
</evidence>
<evidence type="ECO:0000256" key="1">
    <source>
        <dbReference type="ARBA" id="ARBA00004651"/>
    </source>
</evidence>
<dbReference type="STRING" id="1121416.SAMN02745220_04124"/>
<evidence type="ECO:0000313" key="9">
    <source>
        <dbReference type="EMBL" id="SHO51653.1"/>
    </source>
</evidence>
<evidence type="ECO:0000256" key="5">
    <source>
        <dbReference type="ARBA" id="ARBA00022989"/>
    </source>
</evidence>
<feature type="transmembrane region" description="Helical" evidence="7">
    <location>
        <begin position="161"/>
        <end position="182"/>
    </location>
</feature>
<keyword evidence="6 7" id="KW-0472">Membrane</keyword>
<evidence type="ECO:0000256" key="4">
    <source>
        <dbReference type="ARBA" id="ARBA00022692"/>
    </source>
</evidence>
<dbReference type="AlphaFoldDB" id="A0A1M7YGC2"/>
<proteinExistence type="predicted"/>
<evidence type="ECO:0000256" key="6">
    <source>
        <dbReference type="ARBA" id="ARBA00023136"/>
    </source>
</evidence>
<dbReference type="Proteomes" id="UP000184603">
    <property type="component" value="Unassembled WGS sequence"/>
</dbReference>
<protein>
    <submittedName>
        <fullName evidence="9">TRAP-type C4-dicarboxylate transport system, small permease component</fullName>
    </submittedName>
</protein>
<comment type="subcellular location">
    <subcellularLocation>
        <location evidence="1">Cell membrane</location>
        <topology evidence="1">Multi-pass membrane protein</topology>
    </subcellularLocation>
</comment>
<organism evidence="9 10">
    <name type="scientific">Desulfopila aestuarii DSM 18488</name>
    <dbReference type="NCBI Taxonomy" id="1121416"/>
    <lineage>
        <taxon>Bacteria</taxon>
        <taxon>Pseudomonadati</taxon>
        <taxon>Thermodesulfobacteriota</taxon>
        <taxon>Desulfobulbia</taxon>
        <taxon>Desulfobulbales</taxon>
        <taxon>Desulfocapsaceae</taxon>
        <taxon>Desulfopila</taxon>
    </lineage>
</organism>
<dbReference type="GO" id="GO:0005886">
    <property type="term" value="C:plasma membrane"/>
    <property type="evidence" value="ECO:0007669"/>
    <property type="project" value="UniProtKB-SubCell"/>
</dbReference>
<feature type="domain" description="Tripartite ATP-independent periplasmic transporters DctQ component" evidence="8">
    <location>
        <begin position="51"/>
        <end position="187"/>
    </location>
</feature>
<dbReference type="Pfam" id="PF04290">
    <property type="entry name" value="DctQ"/>
    <property type="match status" value="1"/>
</dbReference>